<evidence type="ECO:0000256" key="2">
    <source>
        <dbReference type="ARBA" id="ARBA00007362"/>
    </source>
</evidence>
<keyword evidence="10" id="KW-1185">Reference proteome</keyword>
<feature type="transmembrane region" description="Helical" evidence="7">
    <location>
        <begin position="72"/>
        <end position="90"/>
    </location>
</feature>
<evidence type="ECO:0000313" key="9">
    <source>
        <dbReference type="EMBL" id="OKL48631.1"/>
    </source>
</evidence>
<dbReference type="PANTHER" id="PTHR42920">
    <property type="entry name" value="OS03G0707200 PROTEIN-RELATED"/>
    <property type="match status" value="1"/>
</dbReference>
<evidence type="ECO:0000256" key="4">
    <source>
        <dbReference type="ARBA" id="ARBA00022692"/>
    </source>
</evidence>
<organism evidence="9 10">
    <name type="scientific">Boudabousia marimammalium</name>
    <dbReference type="NCBI Taxonomy" id="156892"/>
    <lineage>
        <taxon>Bacteria</taxon>
        <taxon>Bacillati</taxon>
        <taxon>Actinomycetota</taxon>
        <taxon>Actinomycetes</taxon>
        <taxon>Actinomycetales</taxon>
        <taxon>Actinomycetaceae</taxon>
        <taxon>Boudabousia</taxon>
    </lineage>
</organism>
<dbReference type="InterPro" id="IPR000620">
    <property type="entry name" value="EamA_dom"/>
</dbReference>
<dbReference type="InterPro" id="IPR037185">
    <property type="entry name" value="EmrE-like"/>
</dbReference>
<accession>A0A1Q5PM62</accession>
<evidence type="ECO:0000256" key="3">
    <source>
        <dbReference type="ARBA" id="ARBA00022475"/>
    </source>
</evidence>
<evidence type="ECO:0000256" key="5">
    <source>
        <dbReference type="ARBA" id="ARBA00022989"/>
    </source>
</evidence>
<keyword evidence="3" id="KW-1003">Cell membrane</keyword>
<reference evidence="10" key="1">
    <citation type="submission" date="2016-11" db="EMBL/GenBank/DDBJ databases">
        <title>Actinomyces gypaetusis sp. nov. isolated from Gypaetus barbatus in Qinghai Tibet Plateau China.</title>
        <authorList>
            <person name="Meng X."/>
        </authorList>
    </citation>
    <scope>NUCLEOTIDE SEQUENCE [LARGE SCALE GENOMIC DNA]</scope>
    <source>
        <strain evidence="10">DSM 15383</strain>
    </source>
</reference>
<evidence type="ECO:0000259" key="8">
    <source>
        <dbReference type="Pfam" id="PF00892"/>
    </source>
</evidence>
<evidence type="ECO:0000256" key="7">
    <source>
        <dbReference type="SAM" id="Phobius"/>
    </source>
</evidence>
<feature type="transmembrane region" description="Helical" evidence="7">
    <location>
        <begin position="97"/>
        <end position="115"/>
    </location>
</feature>
<feature type="transmembrane region" description="Helical" evidence="7">
    <location>
        <begin position="121"/>
        <end position="140"/>
    </location>
</feature>
<keyword evidence="5 7" id="KW-1133">Transmembrane helix</keyword>
<feature type="transmembrane region" description="Helical" evidence="7">
    <location>
        <begin position="43"/>
        <end position="66"/>
    </location>
</feature>
<comment type="caution">
    <text evidence="9">The sequence shown here is derived from an EMBL/GenBank/DDBJ whole genome shotgun (WGS) entry which is preliminary data.</text>
</comment>
<feature type="transmembrane region" description="Helical" evidence="7">
    <location>
        <begin position="240"/>
        <end position="258"/>
    </location>
</feature>
<proteinExistence type="inferred from homology"/>
<feature type="domain" description="EamA" evidence="8">
    <location>
        <begin position="123"/>
        <end position="252"/>
    </location>
</feature>
<feature type="domain" description="EamA" evidence="8">
    <location>
        <begin position="2"/>
        <end position="113"/>
    </location>
</feature>
<evidence type="ECO:0000256" key="6">
    <source>
        <dbReference type="ARBA" id="ARBA00023136"/>
    </source>
</evidence>
<feature type="transmembrane region" description="Helical" evidence="7">
    <location>
        <begin position="152"/>
        <end position="172"/>
    </location>
</feature>
<evidence type="ECO:0000313" key="10">
    <source>
        <dbReference type="Proteomes" id="UP000186465"/>
    </source>
</evidence>
<dbReference type="Proteomes" id="UP000186465">
    <property type="component" value="Unassembled WGS sequence"/>
</dbReference>
<gene>
    <name evidence="9" type="ORF">BM477_05345</name>
</gene>
<sequence length="332" mass="35994">MTKGLLDRITPVNYLAVRFTLAFIVGALIFWKRLVAMSGRQWFYGFSLGFMFSLGQALNTVGLQYVDASVSGFITVMYIVFTPILVWILFRLKIDPFDWVAVVLAVVGLGILSLTGGNLEFGLGELLTLGSALAFAFHIVMMSRWAVRADPVSLSIVQMGVLGAVFSVISAGQGFQLPVLVTDWMALFYMAVVAGLMAMIIQTWAQQRLSATSVALTFSLEPVFASVFAIMIWGEPLTSSLIWGGLLILLAMQVSALGSKYLERRRAMTYAESVLPETSAGLSQAFQDVFEGGLPTAVIEDEDLLEGDAIAQSMEGMDNPAPDRSIMSPPSA</sequence>
<dbReference type="SUPFAM" id="SSF103481">
    <property type="entry name" value="Multidrug resistance efflux transporter EmrE"/>
    <property type="match status" value="2"/>
</dbReference>
<dbReference type="AlphaFoldDB" id="A0A1Q5PM62"/>
<keyword evidence="6 7" id="KW-0472">Membrane</keyword>
<dbReference type="Pfam" id="PF00892">
    <property type="entry name" value="EamA"/>
    <property type="match status" value="2"/>
</dbReference>
<dbReference type="EMBL" id="MPDM01000005">
    <property type="protein sequence ID" value="OKL48631.1"/>
    <property type="molecule type" value="Genomic_DNA"/>
</dbReference>
<dbReference type="PANTHER" id="PTHR42920:SF5">
    <property type="entry name" value="EAMA DOMAIN-CONTAINING PROTEIN"/>
    <property type="match status" value="1"/>
</dbReference>
<protein>
    <recommendedName>
        <fullName evidence="8">EamA domain-containing protein</fullName>
    </recommendedName>
</protein>
<feature type="transmembrane region" description="Helical" evidence="7">
    <location>
        <begin position="184"/>
        <end position="201"/>
    </location>
</feature>
<dbReference type="GO" id="GO:0005886">
    <property type="term" value="C:plasma membrane"/>
    <property type="evidence" value="ECO:0007669"/>
    <property type="project" value="UniProtKB-SubCell"/>
</dbReference>
<feature type="transmembrane region" description="Helical" evidence="7">
    <location>
        <begin position="213"/>
        <end position="234"/>
    </location>
</feature>
<evidence type="ECO:0000256" key="1">
    <source>
        <dbReference type="ARBA" id="ARBA00004651"/>
    </source>
</evidence>
<feature type="transmembrane region" description="Helical" evidence="7">
    <location>
        <begin position="12"/>
        <end position="31"/>
    </location>
</feature>
<dbReference type="InterPro" id="IPR051258">
    <property type="entry name" value="Diverse_Substrate_Transporter"/>
</dbReference>
<comment type="subcellular location">
    <subcellularLocation>
        <location evidence="1">Cell membrane</location>
        <topology evidence="1">Multi-pass membrane protein</topology>
    </subcellularLocation>
</comment>
<name>A0A1Q5PM62_9ACTO</name>
<dbReference type="STRING" id="156892.BM477_05345"/>
<keyword evidence="4 7" id="KW-0812">Transmembrane</keyword>
<comment type="similarity">
    <text evidence="2">Belongs to the EamA transporter family.</text>
</comment>